<feature type="coiled-coil region" evidence="1">
    <location>
        <begin position="39"/>
        <end position="91"/>
    </location>
</feature>
<name>A0A0F9CBX0_9ZZZZ</name>
<dbReference type="EMBL" id="LAZR01036804">
    <property type="protein sequence ID" value="KKL23882.1"/>
    <property type="molecule type" value="Genomic_DNA"/>
</dbReference>
<proteinExistence type="predicted"/>
<dbReference type="AlphaFoldDB" id="A0A0F9CBX0"/>
<reference evidence="2" key="1">
    <citation type="journal article" date="2015" name="Nature">
        <title>Complex archaea that bridge the gap between prokaryotes and eukaryotes.</title>
        <authorList>
            <person name="Spang A."/>
            <person name="Saw J.H."/>
            <person name="Jorgensen S.L."/>
            <person name="Zaremba-Niedzwiedzka K."/>
            <person name="Martijn J."/>
            <person name="Lind A.E."/>
            <person name="van Eijk R."/>
            <person name="Schleper C."/>
            <person name="Guy L."/>
            <person name="Ettema T.J."/>
        </authorList>
    </citation>
    <scope>NUCLEOTIDE SEQUENCE</scope>
</reference>
<gene>
    <name evidence="2" type="ORF">LCGC14_2420950</name>
</gene>
<organism evidence="2">
    <name type="scientific">marine sediment metagenome</name>
    <dbReference type="NCBI Taxonomy" id="412755"/>
    <lineage>
        <taxon>unclassified sequences</taxon>
        <taxon>metagenomes</taxon>
        <taxon>ecological metagenomes</taxon>
    </lineage>
</organism>
<evidence type="ECO:0000313" key="2">
    <source>
        <dbReference type="EMBL" id="KKL23882.1"/>
    </source>
</evidence>
<accession>A0A0F9CBX0</accession>
<evidence type="ECO:0000256" key="1">
    <source>
        <dbReference type="SAM" id="Coils"/>
    </source>
</evidence>
<sequence length="307" mass="36026">MSEYRLSEYEQTVEDRFKLISDKITELEKKYEKLFKTVHGISLDDVDNLQERIEKLEKDAKDHDLYQQDQYDIIKQELSELKDKVHTVMEDQYLLEKSIKELKEKQIHWATLENVTVCRLGTENLEKVLREFISVYEMENMVDTGLLDKLGGEKTVSAGKDLNSGVESQKAQGVDSKPPSICRKCNKLGHKECPIFNHSYTMPQMTLCSALELIKNPSEQGVLSNEGWTKDRFPEWKEKEPTFELIEKYIPPRGITCKDCMRMGNNEQKIEKEDLMKMFRGLEGQKIEYPFIIEVLNPFYKKYLEEE</sequence>
<keyword evidence="1" id="KW-0175">Coiled coil</keyword>
<protein>
    <submittedName>
        <fullName evidence="2">Uncharacterized protein</fullName>
    </submittedName>
</protein>
<comment type="caution">
    <text evidence="2">The sequence shown here is derived from an EMBL/GenBank/DDBJ whole genome shotgun (WGS) entry which is preliminary data.</text>
</comment>